<dbReference type="PANTHER" id="PTHR10434">
    <property type="entry name" value="1-ACYL-SN-GLYCEROL-3-PHOSPHATE ACYLTRANSFERASE"/>
    <property type="match status" value="1"/>
</dbReference>
<name>L0W9L2_9GAMM</name>
<dbReference type="STRING" id="1177179.A11A3_12450"/>
<protein>
    <submittedName>
        <fullName evidence="5">HAD family hydrolase</fullName>
    </submittedName>
</protein>
<sequence>MRSAIAFVLPALVGMIVFVLSLPLGRRRAANNGIYLVTRLGLMLAGIRLQVQGDAALLRQRPAVYVINHQSGTDPIIIAWLLRRDIVAIAKHELCYHPLLGPMMRMLGAVFVKREQGVGPQVLAPLLPKLARGYAVGLAPEGRRSRDGTLQPFKGGALWLAQQAGVPLIPIVLHNSGDILPARGHLIRPGTVRVTLLPPVPATLTAEQLQKVFADALAR</sequence>
<dbReference type="eggNOG" id="COG0204">
    <property type="taxonomic scope" value="Bacteria"/>
</dbReference>
<dbReference type="Proteomes" id="UP000010164">
    <property type="component" value="Unassembled WGS sequence"/>
</dbReference>
<dbReference type="SUPFAM" id="SSF69593">
    <property type="entry name" value="Glycerol-3-phosphate (1)-acyltransferase"/>
    <property type="match status" value="1"/>
</dbReference>
<dbReference type="GO" id="GO:0003841">
    <property type="term" value="F:1-acylglycerol-3-phosphate O-acyltransferase activity"/>
    <property type="evidence" value="ECO:0007669"/>
    <property type="project" value="TreeGrafter"/>
</dbReference>
<evidence type="ECO:0000256" key="3">
    <source>
        <dbReference type="ARBA" id="ARBA00023315"/>
    </source>
</evidence>
<dbReference type="GO" id="GO:0016787">
    <property type="term" value="F:hydrolase activity"/>
    <property type="evidence" value="ECO:0007669"/>
    <property type="project" value="UniProtKB-KW"/>
</dbReference>
<evidence type="ECO:0000256" key="1">
    <source>
        <dbReference type="ARBA" id="ARBA00005189"/>
    </source>
</evidence>
<dbReference type="CDD" id="cd07989">
    <property type="entry name" value="LPLAT_AGPAT-like"/>
    <property type="match status" value="1"/>
</dbReference>
<dbReference type="PATRIC" id="fig|1177179.3.peg.2480"/>
<evidence type="ECO:0000313" key="6">
    <source>
        <dbReference type="Proteomes" id="UP000010164"/>
    </source>
</evidence>
<dbReference type="PANTHER" id="PTHR10434:SF66">
    <property type="entry name" value="PHOSPHOLIPID_GLYCEROL ACYLTRANSFERASE DOMAIN-CONTAINING PROTEIN"/>
    <property type="match status" value="1"/>
</dbReference>
<keyword evidence="5" id="KW-0378">Hydrolase</keyword>
<feature type="domain" description="Phospholipid/glycerol acyltransferase" evidence="4">
    <location>
        <begin position="63"/>
        <end position="176"/>
    </location>
</feature>
<dbReference type="GO" id="GO:0006654">
    <property type="term" value="P:phosphatidic acid biosynthetic process"/>
    <property type="evidence" value="ECO:0007669"/>
    <property type="project" value="TreeGrafter"/>
</dbReference>
<evidence type="ECO:0000259" key="4">
    <source>
        <dbReference type="SMART" id="SM00563"/>
    </source>
</evidence>
<evidence type="ECO:0000256" key="2">
    <source>
        <dbReference type="ARBA" id="ARBA00022679"/>
    </source>
</evidence>
<gene>
    <name evidence="5" type="ORF">A11A3_12450</name>
</gene>
<comment type="pathway">
    <text evidence="1">Lipid metabolism.</text>
</comment>
<reference evidence="5 6" key="1">
    <citation type="journal article" date="2012" name="J. Bacteriol.">
        <title>Genome Sequence of the Alkane-Degrading Bacterium Alcanivorax hongdengensis Type Strain A-11-3.</title>
        <authorList>
            <person name="Lai Q."/>
            <person name="Shao Z."/>
        </authorList>
    </citation>
    <scope>NUCLEOTIDE SEQUENCE [LARGE SCALE GENOMIC DNA]</scope>
    <source>
        <strain evidence="5 6">A-11-3</strain>
    </source>
</reference>
<dbReference type="AlphaFoldDB" id="L0W9L2"/>
<proteinExistence type="predicted"/>
<evidence type="ECO:0000313" key="5">
    <source>
        <dbReference type="EMBL" id="EKF73651.1"/>
    </source>
</evidence>
<dbReference type="SMART" id="SM00563">
    <property type="entry name" value="PlsC"/>
    <property type="match status" value="1"/>
</dbReference>
<keyword evidence="2" id="KW-0808">Transferase</keyword>
<comment type="caution">
    <text evidence="5">The sequence shown here is derived from an EMBL/GenBank/DDBJ whole genome shotgun (WGS) entry which is preliminary data.</text>
</comment>
<dbReference type="EMBL" id="AMRJ01000021">
    <property type="protein sequence ID" value="EKF73651.1"/>
    <property type="molecule type" value="Genomic_DNA"/>
</dbReference>
<dbReference type="InterPro" id="IPR002123">
    <property type="entry name" value="Plipid/glycerol_acylTrfase"/>
</dbReference>
<keyword evidence="3" id="KW-0012">Acyltransferase</keyword>
<dbReference type="Pfam" id="PF01553">
    <property type="entry name" value="Acyltransferase"/>
    <property type="match status" value="1"/>
</dbReference>
<keyword evidence="6" id="KW-1185">Reference proteome</keyword>
<accession>L0W9L2</accession>
<organism evidence="5 6">
    <name type="scientific">Alcanivorax hongdengensis A-11-3</name>
    <dbReference type="NCBI Taxonomy" id="1177179"/>
    <lineage>
        <taxon>Bacteria</taxon>
        <taxon>Pseudomonadati</taxon>
        <taxon>Pseudomonadota</taxon>
        <taxon>Gammaproteobacteria</taxon>
        <taxon>Oceanospirillales</taxon>
        <taxon>Alcanivoracaceae</taxon>
        <taxon>Alcanivorax</taxon>
    </lineage>
</organism>